<evidence type="ECO:0000256" key="9">
    <source>
        <dbReference type="SAM" id="MobiDB-lite"/>
    </source>
</evidence>
<comment type="catalytic activity">
    <reaction evidence="1">
        <text>ATP + protein L-histidine = ADP + protein N-phospho-L-histidine.</text>
        <dbReference type="EC" id="2.7.13.3"/>
    </reaction>
</comment>
<evidence type="ECO:0000256" key="3">
    <source>
        <dbReference type="ARBA" id="ARBA00022553"/>
    </source>
</evidence>
<feature type="transmembrane region" description="Helical" evidence="10">
    <location>
        <begin position="78"/>
        <end position="100"/>
    </location>
</feature>
<keyword evidence="10" id="KW-0472">Membrane</keyword>
<keyword evidence="3" id="KW-0597">Phosphoprotein</keyword>
<feature type="transmembrane region" description="Helical" evidence="10">
    <location>
        <begin position="184"/>
        <end position="205"/>
    </location>
</feature>
<evidence type="ECO:0000256" key="2">
    <source>
        <dbReference type="ARBA" id="ARBA00012438"/>
    </source>
</evidence>
<dbReference type="SMART" id="SM00387">
    <property type="entry name" value="HATPase_c"/>
    <property type="match status" value="1"/>
</dbReference>
<evidence type="ECO:0000256" key="7">
    <source>
        <dbReference type="ARBA" id="ARBA00022840"/>
    </source>
</evidence>
<dbReference type="EMBL" id="VFPM01000001">
    <property type="protein sequence ID" value="TQM65027.1"/>
    <property type="molecule type" value="Genomic_DNA"/>
</dbReference>
<feature type="transmembrane region" description="Helical" evidence="10">
    <location>
        <begin position="53"/>
        <end position="72"/>
    </location>
</feature>
<keyword evidence="8" id="KW-0902">Two-component regulatory system</keyword>
<dbReference type="CDD" id="cd16917">
    <property type="entry name" value="HATPase_UhpB-NarQ-NarX-like"/>
    <property type="match status" value="1"/>
</dbReference>
<dbReference type="GO" id="GO:0046983">
    <property type="term" value="F:protein dimerization activity"/>
    <property type="evidence" value="ECO:0007669"/>
    <property type="project" value="InterPro"/>
</dbReference>
<dbReference type="Pfam" id="PF02518">
    <property type="entry name" value="HATPase_c"/>
    <property type="match status" value="1"/>
</dbReference>
<comment type="caution">
    <text evidence="12">The sequence shown here is derived from an EMBL/GenBank/DDBJ whole genome shotgun (WGS) entry which is preliminary data.</text>
</comment>
<dbReference type="Gene3D" id="1.20.5.1930">
    <property type="match status" value="1"/>
</dbReference>
<proteinExistence type="predicted"/>
<keyword evidence="4" id="KW-0808">Transferase</keyword>
<evidence type="ECO:0000259" key="11">
    <source>
        <dbReference type="PROSITE" id="PS50109"/>
    </source>
</evidence>
<evidence type="ECO:0000256" key="6">
    <source>
        <dbReference type="ARBA" id="ARBA00022777"/>
    </source>
</evidence>
<organism evidence="12 13">
    <name type="scientific">Humibacillus xanthopallidus</name>
    <dbReference type="NCBI Taxonomy" id="412689"/>
    <lineage>
        <taxon>Bacteria</taxon>
        <taxon>Bacillati</taxon>
        <taxon>Actinomycetota</taxon>
        <taxon>Actinomycetes</taxon>
        <taxon>Micrococcales</taxon>
        <taxon>Intrasporangiaceae</taxon>
        <taxon>Humibacillus</taxon>
    </lineage>
</organism>
<evidence type="ECO:0000256" key="8">
    <source>
        <dbReference type="ARBA" id="ARBA00023012"/>
    </source>
</evidence>
<reference evidence="12 13" key="1">
    <citation type="submission" date="2019-06" db="EMBL/GenBank/DDBJ databases">
        <title>Genome sequencing of plant associated microbes to promote plant fitness in Sorghum bicolor and Oryza sativa.</title>
        <authorList>
            <person name="Coleman-Derr D."/>
        </authorList>
    </citation>
    <scope>NUCLEOTIDE SEQUENCE [LARGE SCALE GENOMIC DNA]</scope>
    <source>
        <strain evidence="12 13">KV-663</strain>
    </source>
</reference>
<dbReference type="InterPro" id="IPR036890">
    <property type="entry name" value="HATPase_C_sf"/>
</dbReference>
<dbReference type="Gene3D" id="3.30.565.10">
    <property type="entry name" value="Histidine kinase-like ATPase, C-terminal domain"/>
    <property type="match status" value="1"/>
</dbReference>
<keyword evidence="10" id="KW-1133">Transmembrane helix</keyword>
<feature type="transmembrane region" description="Helical" evidence="10">
    <location>
        <begin position="217"/>
        <end position="236"/>
    </location>
</feature>
<dbReference type="Proteomes" id="UP000316747">
    <property type="component" value="Unassembled WGS sequence"/>
</dbReference>
<name>A0A543I383_9MICO</name>
<dbReference type="AlphaFoldDB" id="A0A543I383"/>
<feature type="domain" description="Histidine kinase" evidence="11">
    <location>
        <begin position="489"/>
        <end position="577"/>
    </location>
</feature>
<dbReference type="PANTHER" id="PTHR24421:SF10">
    <property type="entry name" value="NITRATE_NITRITE SENSOR PROTEIN NARQ"/>
    <property type="match status" value="1"/>
</dbReference>
<dbReference type="GO" id="GO:0000155">
    <property type="term" value="F:phosphorelay sensor kinase activity"/>
    <property type="evidence" value="ECO:0007669"/>
    <property type="project" value="InterPro"/>
</dbReference>
<keyword evidence="6 12" id="KW-0418">Kinase</keyword>
<keyword evidence="5" id="KW-0547">Nucleotide-binding</keyword>
<protein>
    <recommendedName>
        <fullName evidence="2">histidine kinase</fullName>
        <ecNumber evidence="2">2.7.13.3</ecNumber>
    </recommendedName>
</protein>
<dbReference type="Pfam" id="PF07730">
    <property type="entry name" value="HisKA_3"/>
    <property type="match status" value="1"/>
</dbReference>
<dbReference type="PANTHER" id="PTHR24421">
    <property type="entry name" value="NITRATE/NITRITE SENSOR PROTEIN NARX-RELATED"/>
    <property type="match status" value="1"/>
</dbReference>
<gene>
    <name evidence="12" type="ORF">FBY41_1409</name>
</gene>
<evidence type="ECO:0000256" key="1">
    <source>
        <dbReference type="ARBA" id="ARBA00000085"/>
    </source>
</evidence>
<sequence>MVLGLTIGILVMSQVCVLVAADGENWIPFTLPALASVYAGAGLVAWHRRPRNGMGLLLVMGALANILVGFGNSEIRPLQVVGAVFSTVPLALIIHLLLAFPSGRLHGAASRVIVLGAYVNSVFLQAPSYLLAGPPDGLLDGPGRPDVIAAARLAQRLLGLVVEIAAAVILSQRLLAITPRQRRVFAPLALYGVVTVFTIPLSRYIVDALALDPVTVFLVQLVALAGIPVAFAVCVLRGGFEPTYEVDDLALWLGSDAPGSGRPRMARALAATLGDPTLRVTFDEAPLSAPGSANESANESDAESAADPAAEPAPEDGVVQVDLDGRRVAQITYDPALITDRRQVDAAARVLAIALDRERLTDELQVRGDELRQSRVRLLEAQDRERRRIVRDLHDGLQSQLVLLSWRAARLAKSVLDGEAAVEARGLHDDLDQVSGEVRRLIHGLMPALLTEQGLFAAVEDLSEALPVRGRVVRRGSDQGLPGAVETTLYFVVAESLTNVVKHAQAQSVDIMLERHDDRVKISVADDGVGGATPDVVTRGTGLRGLIDRVDALGGTLSLASPERGGTKVLVEIPCAP</sequence>
<feature type="transmembrane region" description="Helical" evidence="10">
    <location>
        <begin position="153"/>
        <end position="172"/>
    </location>
</feature>
<feature type="transmembrane region" description="Helical" evidence="10">
    <location>
        <begin position="30"/>
        <end position="46"/>
    </location>
</feature>
<evidence type="ECO:0000256" key="4">
    <source>
        <dbReference type="ARBA" id="ARBA00022679"/>
    </source>
</evidence>
<dbReference type="PROSITE" id="PS50109">
    <property type="entry name" value="HIS_KIN"/>
    <property type="match status" value="1"/>
</dbReference>
<keyword evidence="10" id="KW-0812">Transmembrane</keyword>
<dbReference type="GO" id="GO:0005524">
    <property type="term" value="F:ATP binding"/>
    <property type="evidence" value="ECO:0007669"/>
    <property type="project" value="UniProtKB-KW"/>
</dbReference>
<dbReference type="GO" id="GO:0016020">
    <property type="term" value="C:membrane"/>
    <property type="evidence" value="ECO:0007669"/>
    <property type="project" value="InterPro"/>
</dbReference>
<dbReference type="EC" id="2.7.13.3" evidence="2"/>
<dbReference type="InterPro" id="IPR050482">
    <property type="entry name" value="Sensor_HK_TwoCompSys"/>
</dbReference>
<evidence type="ECO:0000256" key="5">
    <source>
        <dbReference type="ARBA" id="ARBA00022741"/>
    </source>
</evidence>
<dbReference type="InterPro" id="IPR005467">
    <property type="entry name" value="His_kinase_dom"/>
</dbReference>
<dbReference type="InterPro" id="IPR011712">
    <property type="entry name" value="Sig_transdc_His_kin_sub3_dim/P"/>
</dbReference>
<evidence type="ECO:0000313" key="13">
    <source>
        <dbReference type="Proteomes" id="UP000316747"/>
    </source>
</evidence>
<accession>A0A543I383</accession>
<dbReference type="InterPro" id="IPR003594">
    <property type="entry name" value="HATPase_dom"/>
</dbReference>
<evidence type="ECO:0000256" key="10">
    <source>
        <dbReference type="SAM" id="Phobius"/>
    </source>
</evidence>
<dbReference type="SUPFAM" id="SSF55874">
    <property type="entry name" value="ATPase domain of HSP90 chaperone/DNA topoisomerase II/histidine kinase"/>
    <property type="match status" value="1"/>
</dbReference>
<feature type="transmembrane region" description="Helical" evidence="10">
    <location>
        <begin position="112"/>
        <end position="133"/>
    </location>
</feature>
<feature type="compositionally biased region" description="Low complexity" evidence="9">
    <location>
        <begin position="305"/>
        <end position="316"/>
    </location>
</feature>
<keyword evidence="13" id="KW-1185">Reference proteome</keyword>
<keyword evidence="7" id="KW-0067">ATP-binding</keyword>
<evidence type="ECO:0000313" key="12">
    <source>
        <dbReference type="EMBL" id="TQM65027.1"/>
    </source>
</evidence>
<feature type="region of interest" description="Disordered" evidence="9">
    <location>
        <begin position="286"/>
        <end position="318"/>
    </location>
</feature>